<dbReference type="SMART" id="SM00228">
    <property type="entry name" value="PDZ"/>
    <property type="match status" value="1"/>
</dbReference>
<dbReference type="GO" id="GO:0004222">
    <property type="term" value="F:metalloendopeptidase activity"/>
    <property type="evidence" value="ECO:0007669"/>
    <property type="project" value="InterPro"/>
</dbReference>
<evidence type="ECO:0000256" key="10">
    <source>
        <dbReference type="ARBA" id="ARBA00023136"/>
    </source>
</evidence>
<evidence type="ECO:0000256" key="6">
    <source>
        <dbReference type="ARBA" id="ARBA00022801"/>
    </source>
</evidence>
<keyword evidence="8 11" id="KW-1133">Transmembrane helix</keyword>
<feature type="transmembrane region" description="Helical" evidence="11">
    <location>
        <begin position="214"/>
        <end position="238"/>
    </location>
</feature>
<dbReference type="InterPro" id="IPR008915">
    <property type="entry name" value="Peptidase_M50"/>
</dbReference>
<evidence type="ECO:0000313" key="13">
    <source>
        <dbReference type="EMBL" id="MBU3803760.1"/>
    </source>
</evidence>
<evidence type="ECO:0000256" key="3">
    <source>
        <dbReference type="ARBA" id="ARBA00007931"/>
    </source>
</evidence>
<gene>
    <name evidence="13" type="ORF">H9872_03245</name>
</gene>
<comment type="subcellular location">
    <subcellularLocation>
        <location evidence="2">Membrane</location>
        <topology evidence="2">Multi-pass membrane protein</topology>
    </subcellularLocation>
</comment>
<dbReference type="CDD" id="cd06163">
    <property type="entry name" value="S2P-M50_PDZ_RseP-like"/>
    <property type="match status" value="1"/>
</dbReference>
<evidence type="ECO:0000256" key="5">
    <source>
        <dbReference type="ARBA" id="ARBA00022692"/>
    </source>
</evidence>
<evidence type="ECO:0000256" key="7">
    <source>
        <dbReference type="ARBA" id="ARBA00022833"/>
    </source>
</evidence>
<feature type="transmembrane region" description="Helical" evidence="11">
    <location>
        <begin position="90"/>
        <end position="114"/>
    </location>
</feature>
<dbReference type="Proteomes" id="UP000824229">
    <property type="component" value="Unassembled WGS sequence"/>
</dbReference>
<dbReference type="AlphaFoldDB" id="A0A9E2KBC6"/>
<feature type="transmembrane region" description="Helical" evidence="11">
    <location>
        <begin position="318"/>
        <end position="336"/>
    </location>
</feature>
<comment type="caution">
    <text evidence="13">The sequence shown here is derived from an EMBL/GenBank/DDBJ whole genome shotgun (WGS) entry which is preliminary data.</text>
</comment>
<proteinExistence type="inferred from homology"/>
<reference evidence="13" key="2">
    <citation type="submission" date="2021-04" db="EMBL/GenBank/DDBJ databases">
        <authorList>
            <person name="Gilroy R."/>
        </authorList>
    </citation>
    <scope>NUCLEOTIDE SEQUENCE</scope>
    <source>
        <strain evidence="13">B5-657</strain>
    </source>
</reference>
<dbReference type="Gene3D" id="2.30.42.10">
    <property type="match status" value="1"/>
</dbReference>
<dbReference type="PANTHER" id="PTHR42837:SF2">
    <property type="entry name" value="MEMBRANE METALLOPROTEASE ARASP2, CHLOROPLASTIC-RELATED"/>
    <property type="match status" value="1"/>
</dbReference>
<dbReference type="PROSITE" id="PS50106">
    <property type="entry name" value="PDZ"/>
    <property type="match status" value="1"/>
</dbReference>
<dbReference type="Pfam" id="PF02163">
    <property type="entry name" value="Peptidase_M50"/>
    <property type="match status" value="1"/>
</dbReference>
<dbReference type="InterPro" id="IPR041489">
    <property type="entry name" value="PDZ_6"/>
</dbReference>
<evidence type="ECO:0000256" key="8">
    <source>
        <dbReference type="ARBA" id="ARBA00022989"/>
    </source>
</evidence>
<keyword evidence="5 11" id="KW-0812">Transmembrane</keyword>
<dbReference type="GO" id="GO:0006508">
    <property type="term" value="P:proteolysis"/>
    <property type="evidence" value="ECO:0007669"/>
    <property type="project" value="UniProtKB-KW"/>
</dbReference>
<comment type="cofactor">
    <cofactor evidence="1">
        <name>Zn(2+)</name>
        <dbReference type="ChEBI" id="CHEBI:29105"/>
    </cofactor>
</comment>
<keyword evidence="4" id="KW-0645">Protease</keyword>
<dbReference type="InterPro" id="IPR036034">
    <property type="entry name" value="PDZ_sf"/>
</dbReference>
<keyword evidence="6" id="KW-0378">Hydrolase</keyword>
<dbReference type="InterPro" id="IPR001478">
    <property type="entry name" value="PDZ"/>
</dbReference>
<evidence type="ECO:0000256" key="2">
    <source>
        <dbReference type="ARBA" id="ARBA00004141"/>
    </source>
</evidence>
<protein>
    <submittedName>
        <fullName evidence="13">M50 family metallopeptidase</fullName>
    </submittedName>
</protein>
<evidence type="ECO:0000259" key="12">
    <source>
        <dbReference type="PROSITE" id="PS50106"/>
    </source>
</evidence>
<keyword evidence="10 11" id="KW-0472">Membrane</keyword>
<dbReference type="EMBL" id="JAHLFQ010000062">
    <property type="protein sequence ID" value="MBU3803760.1"/>
    <property type="molecule type" value="Genomic_DNA"/>
</dbReference>
<evidence type="ECO:0000256" key="11">
    <source>
        <dbReference type="SAM" id="Phobius"/>
    </source>
</evidence>
<feature type="domain" description="PDZ" evidence="12">
    <location>
        <begin position="112"/>
        <end position="154"/>
    </location>
</feature>
<reference evidence="13" key="1">
    <citation type="journal article" date="2021" name="PeerJ">
        <title>Extensive microbial diversity within the chicken gut microbiome revealed by metagenomics and culture.</title>
        <authorList>
            <person name="Gilroy R."/>
            <person name="Ravi A."/>
            <person name="Getino M."/>
            <person name="Pursley I."/>
            <person name="Horton D.L."/>
            <person name="Alikhan N.F."/>
            <person name="Baker D."/>
            <person name="Gharbi K."/>
            <person name="Hall N."/>
            <person name="Watson M."/>
            <person name="Adriaenssens E.M."/>
            <person name="Foster-Nyarko E."/>
            <person name="Jarju S."/>
            <person name="Secka A."/>
            <person name="Antonio M."/>
            <person name="Oren A."/>
            <person name="Chaudhuri R.R."/>
            <person name="La Ragione R."/>
            <person name="Hildebrand F."/>
            <person name="Pallen M.J."/>
        </authorList>
    </citation>
    <scope>NUCLEOTIDE SEQUENCE</scope>
    <source>
        <strain evidence="13">B5-657</strain>
    </source>
</reference>
<keyword evidence="9" id="KW-0482">Metalloprotease</keyword>
<organism evidence="13 14">
    <name type="scientific">Candidatus Cellulosilyticum pullistercoris</name>
    <dbReference type="NCBI Taxonomy" id="2838521"/>
    <lineage>
        <taxon>Bacteria</taxon>
        <taxon>Bacillati</taxon>
        <taxon>Bacillota</taxon>
        <taxon>Clostridia</taxon>
        <taxon>Lachnospirales</taxon>
        <taxon>Cellulosilyticaceae</taxon>
        <taxon>Cellulosilyticum</taxon>
    </lineage>
</organism>
<sequence>MLLMVIIFLLMFTVIVVAHEWGHYITAKKCGVLVHEFAVGMGPILWSKQAGETLYSIRLFPIGGFCRMEEEEGESKNPRAMSSKKPWQKLLIVGAGAIMNFILAWVLASILVGYTGVGTNVVATIEPNSPMAESGIVVGDRIIAIDGNKIKNLSDVREMLTSEPKVYTFSIKHDGEKKDVIVTSRIMGDETSPRFGFTVEKSHFNIWQNIKMGFLYMISIIAMVWESLLGLISGAIGFDQMAGIVGVVDVGSKVWDSSMEAGGVNLAIMSMVQMAALLSANLGVVNLLPLPALDGGRIFFILIEMIRGKAIPPEKEGAVHFIGMILLMLLTVVVLYNDIMRLRG</sequence>
<dbReference type="Pfam" id="PF17820">
    <property type="entry name" value="PDZ_6"/>
    <property type="match status" value="1"/>
</dbReference>
<dbReference type="PANTHER" id="PTHR42837">
    <property type="entry name" value="REGULATOR OF SIGMA-E PROTEASE RSEP"/>
    <property type="match status" value="1"/>
</dbReference>
<evidence type="ECO:0000256" key="9">
    <source>
        <dbReference type="ARBA" id="ARBA00023049"/>
    </source>
</evidence>
<dbReference type="GO" id="GO:0016020">
    <property type="term" value="C:membrane"/>
    <property type="evidence" value="ECO:0007669"/>
    <property type="project" value="UniProtKB-SubCell"/>
</dbReference>
<keyword evidence="7" id="KW-0862">Zinc</keyword>
<evidence type="ECO:0000256" key="4">
    <source>
        <dbReference type="ARBA" id="ARBA00022670"/>
    </source>
</evidence>
<accession>A0A9E2KBC6</accession>
<comment type="similarity">
    <text evidence="3">Belongs to the peptidase M50B family.</text>
</comment>
<name>A0A9E2KBC6_9FIRM</name>
<evidence type="ECO:0000313" key="14">
    <source>
        <dbReference type="Proteomes" id="UP000824229"/>
    </source>
</evidence>
<dbReference type="SUPFAM" id="SSF50156">
    <property type="entry name" value="PDZ domain-like"/>
    <property type="match status" value="1"/>
</dbReference>
<dbReference type="InterPro" id="IPR004387">
    <property type="entry name" value="Pept_M50_Zn"/>
</dbReference>
<evidence type="ECO:0000256" key="1">
    <source>
        <dbReference type="ARBA" id="ARBA00001947"/>
    </source>
</evidence>